<keyword evidence="4" id="KW-1185">Reference proteome</keyword>
<accession>A0ABZ2I7Z5</accession>
<dbReference type="Proteomes" id="UP001369958">
    <property type="component" value="Chromosome"/>
</dbReference>
<dbReference type="SUPFAM" id="SSF53850">
    <property type="entry name" value="Periplasmic binding protein-like II"/>
    <property type="match status" value="1"/>
</dbReference>
<comment type="similarity">
    <text evidence="1">Belongs to the UPF0065 (bug) family.</text>
</comment>
<sequence>MKAATVLALLAATPAAAQSWTADRPVEVVVGVSPGGSMDFTARLVRDLLVQEDLIPEASIVNNKPGGGHAVALAYTSQHEGNPNYIQIVNTPLIANSILGRSPITYEEFTPIAMLFEENMVFAVRADSDIADGEDLVQRMRDAPDSVSFSVSSGLGTVNHAAVMQMAGEAGVDLTKLKTVAFNSSSEGVTATLGGHVDVVVTTARSLLPFRESGDLRFLAVAAPERLPDAMSDVPTWRELGVDAVVAAWRGVVAPSGLTEEQAAFWSNAVRQVTESESWKETLAEEFMVDIYRDGQETAQFFADETESYSAMIEALGVTH</sequence>
<dbReference type="InterPro" id="IPR005064">
    <property type="entry name" value="BUG"/>
</dbReference>
<protein>
    <submittedName>
        <fullName evidence="3">Tripartite tricarboxylate transporter substrate binding protein</fullName>
    </submittedName>
</protein>
<feature type="chain" id="PRO_5046213334" evidence="2">
    <location>
        <begin position="18"/>
        <end position="320"/>
    </location>
</feature>
<reference evidence="3 4" key="1">
    <citation type="submission" date="2024-02" db="EMBL/GenBank/DDBJ databases">
        <title>Complete genome sequence of Pelagibacterium nitratireducens ZH15.</title>
        <authorList>
            <person name="Zhao L.H."/>
        </authorList>
    </citation>
    <scope>NUCLEOTIDE SEQUENCE [LARGE SCALE GENOMIC DNA]</scope>
    <source>
        <strain evidence="3 4">ZH15</strain>
    </source>
</reference>
<dbReference type="InterPro" id="IPR042100">
    <property type="entry name" value="Bug_dom1"/>
</dbReference>
<feature type="signal peptide" evidence="2">
    <location>
        <begin position="1"/>
        <end position="17"/>
    </location>
</feature>
<organism evidence="3 4">
    <name type="scientific">Pelagibacterium nitratireducens</name>
    <dbReference type="NCBI Taxonomy" id="1046114"/>
    <lineage>
        <taxon>Bacteria</taxon>
        <taxon>Pseudomonadati</taxon>
        <taxon>Pseudomonadota</taxon>
        <taxon>Alphaproteobacteria</taxon>
        <taxon>Hyphomicrobiales</taxon>
        <taxon>Devosiaceae</taxon>
        <taxon>Pelagibacterium</taxon>
    </lineage>
</organism>
<dbReference type="RefSeq" id="WP_338608633.1">
    <property type="nucleotide sequence ID" value="NZ_CP146275.1"/>
</dbReference>
<dbReference type="Gene3D" id="3.40.190.10">
    <property type="entry name" value="Periplasmic binding protein-like II"/>
    <property type="match status" value="1"/>
</dbReference>
<evidence type="ECO:0000313" key="3">
    <source>
        <dbReference type="EMBL" id="WWT33202.1"/>
    </source>
</evidence>
<dbReference type="CDD" id="cd07012">
    <property type="entry name" value="PBP2_Bug_TTT"/>
    <property type="match status" value="1"/>
</dbReference>
<name>A0ABZ2I7Z5_9HYPH</name>
<evidence type="ECO:0000256" key="2">
    <source>
        <dbReference type="SAM" id="SignalP"/>
    </source>
</evidence>
<dbReference type="Pfam" id="PF03401">
    <property type="entry name" value="TctC"/>
    <property type="match status" value="1"/>
</dbReference>
<evidence type="ECO:0000313" key="4">
    <source>
        <dbReference type="Proteomes" id="UP001369958"/>
    </source>
</evidence>
<dbReference type="EMBL" id="CP146275">
    <property type="protein sequence ID" value="WWT33202.1"/>
    <property type="molecule type" value="Genomic_DNA"/>
</dbReference>
<evidence type="ECO:0000256" key="1">
    <source>
        <dbReference type="ARBA" id="ARBA00006987"/>
    </source>
</evidence>
<dbReference type="PANTHER" id="PTHR42928:SF3">
    <property type="entry name" value="UPF0065 PROTEIN YFLP"/>
    <property type="match status" value="1"/>
</dbReference>
<keyword evidence="2" id="KW-0732">Signal</keyword>
<proteinExistence type="inferred from homology"/>
<dbReference type="PIRSF" id="PIRSF017082">
    <property type="entry name" value="YflP"/>
    <property type="match status" value="1"/>
</dbReference>
<gene>
    <name evidence="3" type="ORF">V6617_01650</name>
</gene>
<dbReference type="PANTHER" id="PTHR42928">
    <property type="entry name" value="TRICARBOXYLATE-BINDING PROTEIN"/>
    <property type="match status" value="1"/>
</dbReference>
<dbReference type="Gene3D" id="3.40.190.150">
    <property type="entry name" value="Bordetella uptake gene, domain 1"/>
    <property type="match status" value="1"/>
</dbReference>